<evidence type="ECO:0000313" key="4">
    <source>
        <dbReference type="RefSeq" id="XP_022340082.1"/>
    </source>
</evidence>
<gene>
    <name evidence="4" type="primary">LOC111134876</name>
</gene>
<dbReference type="OrthoDB" id="6203575at2759"/>
<dbReference type="PANTHER" id="PTHR36299">
    <property type="entry name" value="AGAP008005-PA"/>
    <property type="match status" value="1"/>
</dbReference>
<protein>
    <submittedName>
        <fullName evidence="4">Uncharacterized protein LOC111134876 isoform X3</fullName>
    </submittedName>
</protein>
<sequence length="171" mass="18972">MTDLKMIVVFLFLFSISRAVDLGTYDVDIVKQRHILVDILEGRFLQEGCTCSQPNVCDCCTSVEGQTGCGKITYTKQTKVFSIELTYAGKPLMTTEVTAQQPQKCKDVIVQGYLVNVCVEIENLQVEATQSSGCLTLSITVSGQSQTVKVGCFKMTVSLDKMLEFRRLFGR</sequence>
<feature type="chain" id="PRO_5034208466" evidence="1">
    <location>
        <begin position="20"/>
        <end position="171"/>
    </location>
</feature>
<dbReference type="Proteomes" id="UP000694844">
    <property type="component" value="Chromosome 5"/>
</dbReference>
<dbReference type="PANTHER" id="PTHR36299:SF2">
    <property type="entry name" value="DUF4773 DOMAIN-CONTAINING PROTEIN"/>
    <property type="match status" value="1"/>
</dbReference>
<keyword evidence="3" id="KW-1185">Reference proteome</keyword>
<evidence type="ECO:0000259" key="2">
    <source>
        <dbReference type="Pfam" id="PF15998"/>
    </source>
</evidence>
<feature type="domain" description="DUF4773" evidence="2">
    <location>
        <begin position="49"/>
        <end position="156"/>
    </location>
</feature>
<dbReference type="Pfam" id="PF15998">
    <property type="entry name" value="DUF4773"/>
    <property type="match status" value="1"/>
</dbReference>
<accession>A0A8B8EHG5</accession>
<evidence type="ECO:0000313" key="3">
    <source>
        <dbReference type="Proteomes" id="UP000694844"/>
    </source>
</evidence>
<name>A0A8B8EHG5_CRAVI</name>
<dbReference type="RefSeq" id="XP_022340082.1">
    <property type="nucleotide sequence ID" value="XM_022484374.1"/>
</dbReference>
<dbReference type="InterPro" id="IPR031941">
    <property type="entry name" value="DUF4773"/>
</dbReference>
<proteinExistence type="predicted"/>
<evidence type="ECO:0000256" key="1">
    <source>
        <dbReference type="SAM" id="SignalP"/>
    </source>
</evidence>
<dbReference type="AlphaFoldDB" id="A0A8B8EHG5"/>
<keyword evidence="1" id="KW-0732">Signal</keyword>
<reference evidence="4" key="1">
    <citation type="submission" date="2025-08" db="UniProtKB">
        <authorList>
            <consortium name="RefSeq"/>
        </authorList>
    </citation>
    <scope>IDENTIFICATION</scope>
    <source>
        <tissue evidence="4">Whole sample</tissue>
    </source>
</reference>
<feature type="signal peptide" evidence="1">
    <location>
        <begin position="1"/>
        <end position="19"/>
    </location>
</feature>
<organism evidence="3 4">
    <name type="scientific">Crassostrea virginica</name>
    <name type="common">Eastern oyster</name>
    <dbReference type="NCBI Taxonomy" id="6565"/>
    <lineage>
        <taxon>Eukaryota</taxon>
        <taxon>Metazoa</taxon>
        <taxon>Spiralia</taxon>
        <taxon>Lophotrochozoa</taxon>
        <taxon>Mollusca</taxon>
        <taxon>Bivalvia</taxon>
        <taxon>Autobranchia</taxon>
        <taxon>Pteriomorphia</taxon>
        <taxon>Ostreida</taxon>
        <taxon>Ostreoidea</taxon>
        <taxon>Ostreidae</taxon>
        <taxon>Crassostrea</taxon>
    </lineage>
</organism>
<dbReference type="GeneID" id="111134876"/>